<evidence type="ECO:0000256" key="1">
    <source>
        <dbReference type="ARBA" id="ARBA00023002"/>
    </source>
</evidence>
<dbReference type="Gene3D" id="3.90.180.10">
    <property type="entry name" value="Medium-chain alcohol dehydrogenases, catalytic domain"/>
    <property type="match status" value="2"/>
</dbReference>
<feature type="domain" description="Alcohol dehydrogenase-like N-terminal" evidence="2">
    <location>
        <begin position="25"/>
        <end position="94"/>
    </location>
</feature>
<dbReference type="GO" id="GO:0036354">
    <property type="term" value="F:bacteriochlorophyllide-a dehydrogenase activity"/>
    <property type="evidence" value="ECO:0007669"/>
    <property type="project" value="InterPro"/>
</dbReference>
<sequence length="313" mass="32832">MNTHAIVLEKPETIALRDVGLTAPQPGDAVVDVLWSGISTGTEKMLWDGTMPTFPGMGYPLVPGYEGVGRVREVTDGCGLSEGQLVFVPGARCYEDVRPLFGASAARVVVGGKKVYPVSETLGRDAVLLALAATAHHALTLPGVALPGLIIGHGVVGRLLARIAMALGADAPTVWEINPARRDGATGYAVTNGDDDDRRDHATIIDASGDPAIIDRCVPRLARGGQIVLAGFYGTPLSFTFPPAFMREASIRIAAEFQPGDVNAALDLVTAGKLDLSGLISNQASARDANAAYRTAFNDPACTKMVLTWEKDA</sequence>
<gene>
    <name evidence="3" type="primary">bchC</name>
    <name evidence="3" type="ORF">DEM25_016355</name>
</gene>
<organism evidence="3 4">
    <name type="scientific">Oceaniradius stylonematis</name>
    <dbReference type="NCBI Taxonomy" id="2184161"/>
    <lineage>
        <taxon>Bacteria</taxon>
        <taxon>Pseudomonadati</taxon>
        <taxon>Pseudomonadota</taxon>
        <taxon>Alphaproteobacteria</taxon>
        <taxon>Hyphomicrobiales</taxon>
        <taxon>Ahrensiaceae</taxon>
        <taxon>Oceaniradius</taxon>
    </lineage>
</organism>
<dbReference type="InterPro" id="IPR013154">
    <property type="entry name" value="ADH-like_N"/>
</dbReference>
<dbReference type="NCBIfam" id="TIGR01202">
    <property type="entry name" value="bchC"/>
    <property type="match status" value="1"/>
</dbReference>
<protein>
    <submittedName>
        <fullName evidence="3">Chlorophyll synthesis pathway protein BchC</fullName>
    </submittedName>
</protein>
<keyword evidence="4" id="KW-1185">Reference proteome</keyword>
<name>A0A3A8A5A9_9HYPH</name>
<evidence type="ECO:0000313" key="4">
    <source>
        <dbReference type="Proteomes" id="UP000246132"/>
    </source>
</evidence>
<dbReference type="SUPFAM" id="SSF51735">
    <property type="entry name" value="NAD(P)-binding Rossmann-fold domains"/>
    <property type="match status" value="1"/>
</dbReference>
<dbReference type="InterPro" id="IPR036291">
    <property type="entry name" value="NAD(P)-bd_dom_sf"/>
</dbReference>
<evidence type="ECO:0000313" key="3">
    <source>
        <dbReference type="EMBL" id="RKF05375.1"/>
    </source>
</evidence>
<dbReference type="Proteomes" id="UP000246132">
    <property type="component" value="Unassembled WGS sequence"/>
</dbReference>
<evidence type="ECO:0000259" key="2">
    <source>
        <dbReference type="Pfam" id="PF08240"/>
    </source>
</evidence>
<dbReference type="Gene3D" id="3.40.50.720">
    <property type="entry name" value="NAD(P)-binding Rossmann-like Domain"/>
    <property type="match status" value="1"/>
</dbReference>
<dbReference type="InterPro" id="IPR005903">
    <property type="entry name" value="BchC"/>
</dbReference>
<dbReference type="CDD" id="cd08255">
    <property type="entry name" value="2-desacetyl-2-hydroxyethyl_bacteriochlorophyllide_like"/>
    <property type="match status" value="1"/>
</dbReference>
<dbReference type="Pfam" id="PF08240">
    <property type="entry name" value="ADH_N"/>
    <property type="match status" value="1"/>
</dbReference>
<dbReference type="PANTHER" id="PTHR43189">
    <property type="entry name" value="ZINC-TYPE ALCOHOL DEHYDROGENASE-LIKE PROTEIN C1198.01-RELATED"/>
    <property type="match status" value="1"/>
</dbReference>
<proteinExistence type="predicted"/>
<reference evidence="3 4" key="1">
    <citation type="journal article" date="2018" name="Int. J. Syst. Bacteriol.">
        <title>Oceaniradius stylonemae gen. nov., sp. nov., isolated from a red alga, Stylonema cornu-cervi.</title>
        <authorList>
            <person name="Jeong S."/>
        </authorList>
    </citation>
    <scope>NUCLEOTIDE SEQUENCE [LARGE SCALE GENOMIC DNA]</scope>
    <source>
        <strain evidence="3 4">StC1</strain>
    </source>
</reference>
<dbReference type="InterPro" id="IPR011032">
    <property type="entry name" value="GroES-like_sf"/>
</dbReference>
<dbReference type="OrthoDB" id="9781588at2"/>
<dbReference type="SUPFAM" id="SSF50129">
    <property type="entry name" value="GroES-like"/>
    <property type="match status" value="1"/>
</dbReference>
<comment type="caution">
    <text evidence="3">The sequence shown here is derived from an EMBL/GenBank/DDBJ whole genome shotgun (WGS) entry which is preliminary data.</text>
</comment>
<keyword evidence="1" id="KW-0560">Oxidoreductase</keyword>
<dbReference type="AlphaFoldDB" id="A0A3A8A5A9"/>
<dbReference type="PANTHER" id="PTHR43189:SF1">
    <property type="entry name" value="ZINC-TYPE ALCOHOL DEHYDROGENASE-LIKE PROTEIN C1198.01"/>
    <property type="match status" value="1"/>
</dbReference>
<accession>A0A3A8A5A9</accession>
<dbReference type="RefSeq" id="WP_109768453.1">
    <property type="nucleotide sequence ID" value="NZ_QFWV02000009.1"/>
</dbReference>
<dbReference type="EMBL" id="QFWV02000009">
    <property type="protein sequence ID" value="RKF05375.1"/>
    <property type="molecule type" value="Genomic_DNA"/>
</dbReference>